<dbReference type="Proteomes" id="UP000095329">
    <property type="component" value="Unassembled WGS sequence"/>
</dbReference>
<dbReference type="InterPro" id="IPR058548">
    <property type="entry name" value="MlaB-like_STAS"/>
</dbReference>
<dbReference type="PANTHER" id="PTHR33495">
    <property type="entry name" value="ANTI-SIGMA FACTOR ANTAGONIST TM_1081-RELATED-RELATED"/>
    <property type="match status" value="1"/>
</dbReference>
<dbReference type="GO" id="GO:0043856">
    <property type="term" value="F:anti-sigma factor antagonist activity"/>
    <property type="evidence" value="ECO:0007669"/>
    <property type="project" value="InterPro"/>
</dbReference>
<evidence type="ECO:0000256" key="2">
    <source>
        <dbReference type="RuleBase" id="RU003749"/>
    </source>
</evidence>
<dbReference type="EMBL" id="ASHX02000001">
    <property type="protein sequence ID" value="OEJ93377.1"/>
    <property type="molecule type" value="Genomic_DNA"/>
</dbReference>
<dbReference type="Pfam" id="PF13466">
    <property type="entry name" value="STAS_2"/>
    <property type="match status" value="1"/>
</dbReference>
<evidence type="ECO:0000259" key="3">
    <source>
        <dbReference type="PROSITE" id="PS50801"/>
    </source>
</evidence>
<evidence type="ECO:0000313" key="4">
    <source>
        <dbReference type="EMBL" id="OEJ93377.1"/>
    </source>
</evidence>
<accession>A0A1D3DM39</accession>
<dbReference type="CDD" id="cd07043">
    <property type="entry name" value="STAS_anti-anti-sigma_factors"/>
    <property type="match status" value="1"/>
</dbReference>
<dbReference type="OrthoDB" id="3481860at2"/>
<dbReference type="STRING" id="1306406.J116_001755"/>
<dbReference type="NCBIfam" id="TIGR00377">
    <property type="entry name" value="ant_ant_sig"/>
    <property type="match status" value="1"/>
</dbReference>
<reference evidence="4 5" key="1">
    <citation type="journal article" date="2013" name="Genome Announc.">
        <title>Genome Sequence of Streptomyces violaceusniger Strain SPC6, a Halotolerant Streptomycete That Exhibits Rapid Growth and Development.</title>
        <authorList>
            <person name="Chen X."/>
            <person name="Zhang B."/>
            <person name="Zhang W."/>
            <person name="Wu X."/>
            <person name="Zhang M."/>
            <person name="Chen T."/>
            <person name="Liu G."/>
            <person name="Dyson P."/>
        </authorList>
    </citation>
    <scope>NUCLEOTIDE SEQUENCE [LARGE SCALE GENOMIC DNA]</scope>
    <source>
        <strain evidence="4 5">SPC6</strain>
    </source>
</reference>
<dbReference type="InterPro" id="IPR036513">
    <property type="entry name" value="STAS_dom_sf"/>
</dbReference>
<dbReference type="InterPro" id="IPR002645">
    <property type="entry name" value="STAS_dom"/>
</dbReference>
<dbReference type="InterPro" id="IPR003658">
    <property type="entry name" value="Anti-sigma_ant"/>
</dbReference>
<evidence type="ECO:0000256" key="1">
    <source>
        <dbReference type="ARBA" id="ARBA00009013"/>
    </source>
</evidence>
<dbReference type="RefSeq" id="WP_023591083.1">
    <property type="nucleotide sequence ID" value="NZ_ASHX02000001.1"/>
</dbReference>
<dbReference type="AlphaFoldDB" id="A0A1D3DM39"/>
<dbReference type="PROSITE" id="PS50801">
    <property type="entry name" value="STAS"/>
    <property type="match status" value="1"/>
</dbReference>
<name>A0A1D3DM39_9ACTN</name>
<feature type="domain" description="STAS" evidence="3">
    <location>
        <begin position="16"/>
        <end position="112"/>
    </location>
</feature>
<proteinExistence type="inferred from homology"/>
<dbReference type="Gene3D" id="3.30.750.24">
    <property type="entry name" value="STAS domain"/>
    <property type="match status" value="1"/>
</dbReference>
<evidence type="ECO:0000313" key="5">
    <source>
        <dbReference type="Proteomes" id="UP000095329"/>
    </source>
</evidence>
<protein>
    <recommendedName>
        <fullName evidence="2">Anti-sigma factor antagonist</fullName>
    </recommendedName>
</protein>
<dbReference type="PANTHER" id="PTHR33495:SF2">
    <property type="entry name" value="ANTI-SIGMA FACTOR ANTAGONIST TM_1081-RELATED"/>
    <property type="match status" value="1"/>
</dbReference>
<sequence>MSQLRITTHDTATGPVLAVSGELDYTSAPELRALVAGVTLRPGQRLVLDLRGMEFCDSSGITAMIAARGHALDAGADIALAAVPPHTLRVLRLVGLDQVFTVQADAETADHS</sequence>
<comment type="similarity">
    <text evidence="1 2">Belongs to the anti-sigma-factor antagonist family.</text>
</comment>
<dbReference type="eggNOG" id="COG1366">
    <property type="taxonomic scope" value="Bacteria"/>
</dbReference>
<gene>
    <name evidence="4" type="ORF">J116_001755</name>
</gene>
<keyword evidence="5" id="KW-1185">Reference proteome</keyword>
<dbReference type="SUPFAM" id="SSF52091">
    <property type="entry name" value="SpoIIaa-like"/>
    <property type="match status" value="1"/>
</dbReference>
<comment type="caution">
    <text evidence="4">The sequence shown here is derived from an EMBL/GenBank/DDBJ whole genome shotgun (WGS) entry which is preliminary data.</text>
</comment>
<organism evidence="4 5">
    <name type="scientific">Streptomyces thermolilacinus SPC6</name>
    <dbReference type="NCBI Taxonomy" id="1306406"/>
    <lineage>
        <taxon>Bacteria</taxon>
        <taxon>Bacillati</taxon>
        <taxon>Actinomycetota</taxon>
        <taxon>Actinomycetes</taxon>
        <taxon>Kitasatosporales</taxon>
        <taxon>Streptomycetaceae</taxon>
        <taxon>Streptomyces</taxon>
    </lineage>
</organism>